<dbReference type="OrthoDB" id="9950686at2"/>
<dbReference type="RefSeq" id="WP_113894964.1">
    <property type="nucleotide sequence ID" value="NZ_JANJGA010000015.1"/>
</dbReference>
<dbReference type="AlphaFoldDB" id="A0A366MRE4"/>
<protein>
    <submittedName>
        <fullName evidence="2">Uncharacterized protein</fullName>
    </submittedName>
</protein>
<name>A0A366MRE4_9BACT</name>
<gene>
    <name evidence="2" type="ORF">CRU91_09335</name>
</gene>
<keyword evidence="1" id="KW-0812">Transmembrane</keyword>
<evidence type="ECO:0000313" key="3">
    <source>
        <dbReference type="Proteomes" id="UP000252669"/>
    </source>
</evidence>
<sequence>MKFDDFLFMLYLAVISFLAGVIGLINRAEHKSKERLKDRFLFLWSGGISSVFIGFVAYEICFYFTENQRFCVAVSAFCAWIGTKLLLEAQTRALDFIQNYKKRS</sequence>
<dbReference type="Proteomes" id="UP000252669">
    <property type="component" value="Unassembled WGS sequence"/>
</dbReference>
<dbReference type="Pfam" id="PF16083">
    <property type="entry name" value="Phage_holin_3_3"/>
    <property type="match status" value="1"/>
</dbReference>
<proteinExistence type="predicted"/>
<feature type="transmembrane region" description="Helical" evidence="1">
    <location>
        <begin position="40"/>
        <end position="58"/>
    </location>
</feature>
<reference evidence="2 3" key="1">
    <citation type="submission" date="2017-10" db="EMBL/GenBank/DDBJ databases">
        <title>Genomics of the genus Arcobacter.</title>
        <authorList>
            <person name="Perez-Cataluna A."/>
            <person name="Figueras M.J."/>
        </authorList>
    </citation>
    <scope>NUCLEOTIDE SEQUENCE [LARGE SCALE GENOMIC DNA]</scope>
    <source>
        <strain evidence="2 3">CECT 9230</strain>
    </source>
</reference>
<dbReference type="EMBL" id="PDKB01000016">
    <property type="protein sequence ID" value="RBQ28413.1"/>
    <property type="molecule type" value="Genomic_DNA"/>
</dbReference>
<keyword evidence="1" id="KW-1133">Transmembrane helix</keyword>
<organism evidence="2 3">
    <name type="scientific">Aliarcobacter vitoriensis</name>
    <dbReference type="NCBI Taxonomy" id="2011099"/>
    <lineage>
        <taxon>Bacteria</taxon>
        <taxon>Pseudomonadati</taxon>
        <taxon>Campylobacterota</taxon>
        <taxon>Epsilonproteobacteria</taxon>
        <taxon>Campylobacterales</taxon>
        <taxon>Arcobacteraceae</taxon>
        <taxon>Aliarcobacter</taxon>
    </lineage>
</organism>
<accession>A0A366MRE4</accession>
<evidence type="ECO:0000313" key="2">
    <source>
        <dbReference type="EMBL" id="RBQ28413.1"/>
    </source>
</evidence>
<dbReference type="InterPro" id="IPR032126">
    <property type="entry name" value="LydA_holin"/>
</dbReference>
<comment type="caution">
    <text evidence="2">The sequence shown here is derived from an EMBL/GenBank/DDBJ whole genome shotgun (WGS) entry which is preliminary data.</text>
</comment>
<keyword evidence="1" id="KW-0472">Membrane</keyword>
<evidence type="ECO:0000256" key="1">
    <source>
        <dbReference type="SAM" id="Phobius"/>
    </source>
</evidence>
<keyword evidence="3" id="KW-1185">Reference proteome</keyword>
<feature type="transmembrane region" description="Helical" evidence="1">
    <location>
        <begin position="6"/>
        <end position="28"/>
    </location>
</feature>